<gene>
    <name evidence="2" type="ORF">A2815_00320</name>
</gene>
<evidence type="ECO:0008006" key="4">
    <source>
        <dbReference type="Google" id="ProtNLM"/>
    </source>
</evidence>
<evidence type="ECO:0000313" key="2">
    <source>
        <dbReference type="EMBL" id="OGZ35827.1"/>
    </source>
</evidence>
<dbReference type="Proteomes" id="UP000176974">
    <property type="component" value="Unassembled WGS sequence"/>
</dbReference>
<dbReference type="PROSITE" id="PS51257">
    <property type="entry name" value="PROKAR_LIPOPROTEIN"/>
    <property type="match status" value="1"/>
</dbReference>
<reference evidence="2 3" key="1">
    <citation type="journal article" date="2016" name="Nat. Commun.">
        <title>Thousands of microbial genomes shed light on interconnected biogeochemical processes in an aquifer system.</title>
        <authorList>
            <person name="Anantharaman K."/>
            <person name="Brown C.T."/>
            <person name="Hug L.A."/>
            <person name="Sharon I."/>
            <person name="Castelle C.J."/>
            <person name="Probst A.J."/>
            <person name="Thomas B.C."/>
            <person name="Singh A."/>
            <person name="Wilkins M.J."/>
            <person name="Karaoz U."/>
            <person name="Brodie E.L."/>
            <person name="Williams K.H."/>
            <person name="Hubbard S.S."/>
            <person name="Banfield J.F."/>
        </authorList>
    </citation>
    <scope>NUCLEOTIDE SEQUENCE [LARGE SCALE GENOMIC DNA]</scope>
</reference>
<accession>A0A1G2FDD6</accession>
<proteinExistence type="predicted"/>
<dbReference type="EMBL" id="MHMY01000006">
    <property type="protein sequence ID" value="OGZ35827.1"/>
    <property type="molecule type" value="Genomic_DNA"/>
</dbReference>
<evidence type="ECO:0000313" key="3">
    <source>
        <dbReference type="Proteomes" id="UP000176974"/>
    </source>
</evidence>
<feature type="signal peptide" evidence="1">
    <location>
        <begin position="1"/>
        <end position="18"/>
    </location>
</feature>
<sequence length="184" mass="20074">MKKTLAVLVSVVMLGFFAGCTPPPQSASGVGKAEVKVPTGPDGLTAEQRNIRERLVEDNKPGSVKHFYVISAYSGQVIIYSTVRGKVTSGGKRLTPTTVVNNWGGTSQGFGVDFNNNTMITQEVLQDDGTYGSSSEYLYWWDTKGVYHQHYVSGGQIVHVSNQPLAVKGIIINMEFTQKPEEEK</sequence>
<protein>
    <recommendedName>
        <fullName evidence="4">Lipoprotein</fullName>
    </recommendedName>
</protein>
<comment type="caution">
    <text evidence="2">The sequence shown here is derived from an EMBL/GenBank/DDBJ whole genome shotgun (WGS) entry which is preliminary data.</text>
</comment>
<evidence type="ECO:0000256" key="1">
    <source>
        <dbReference type="SAM" id="SignalP"/>
    </source>
</evidence>
<feature type="chain" id="PRO_5009582855" description="Lipoprotein" evidence="1">
    <location>
        <begin position="19"/>
        <end position="184"/>
    </location>
</feature>
<organism evidence="2 3">
    <name type="scientific">Candidatus Portnoybacteria bacterium RIFCSPHIGHO2_01_FULL_40_12b</name>
    <dbReference type="NCBI Taxonomy" id="1801994"/>
    <lineage>
        <taxon>Bacteria</taxon>
        <taxon>Candidatus Portnoyibacteriota</taxon>
    </lineage>
</organism>
<keyword evidence="1" id="KW-0732">Signal</keyword>
<dbReference type="AlphaFoldDB" id="A0A1G2FDD6"/>
<name>A0A1G2FDD6_9BACT</name>